<dbReference type="Gene3D" id="1.10.10.10">
    <property type="entry name" value="Winged helix-like DNA-binding domain superfamily/Winged helix DNA-binding domain"/>
    <property type="match status" value="1"/>
</dbReference>
<proteinExistence type="predicted"/>
<dbReference type="SMART" id="SM00347">
    <property type="entry name" value="HTH_MARR"/>
    <property type="match status" value="1"/>
</dbReference>
<dbReference type="PATRIC" id="fig|740709.3.peg.1808"/>
<organism evidence="2 3">
    <name type="scientific">Idiomarina xiamenensis 10-D-4</name>
    <dbReference type="NCBI Taxonomy" id="740709"/>
    <lineage>
        <taxon>Bacteria</taxon>
        <taxon>Pseudomonadati</taxon>
        <taxon>Pseudomonadota</taxon>
        <taxon>Gammaproteobacteria</taxon>
        <taxon>Alteromonadales</taxon>
        <taxon>Idiomarinaceae</taxon>
        <taxon>Idiomarina</taxon>
    </lineage>
</organism>
<evidence type="ECO:0000259" key="1">
    <source>
        <dbReference type="PROSITE" id="PS50995"/>
    </source>
</evidence>
<dbReference type="InterPro" id="IPR036388">
    <property type="entry name" value="WH-like_DNA-bd_sf"/>
</dbReference>
<dbReference type="Pfam" id="PF01047">
    <property type="entry name" value="MarR"/>
    <property type="match status" value="1"/>
</dbReference>
<dbReference type="EMBL" id="AMRG01000010">
    <property type="protein sequence ID" value="EKE82953.1"/>
    <property type="molecule type" value="Genomic_DNA"/>
</dbReference>
<dbReference type="PRINTS" id="PR00598">
    <property type="entry name" value="HTHMARR"/>
</dbReference>
<dbReference type="SUPFAM" id="SSF46785">
    <property type="entry name" value="Winged helix' DNA-binding domain"/>
    <property type="match status" value="1"/>
</dbReference>
<reference evidence="2 3" key="1">
    <citation type="journal article" date="2012" name="J. Bacteriol.">
        <title>Genome Sequence of Idiomarina xiamenensis Type Strain 10-D-4.</title>
        <authorList>
            <person name="Lai Q."/>
            <person name="Wang L."/>
            <person name="Wang W."/>
            <person name="Shao Z."/>
        </authorList>
    </citation>
    <scope>NUCLEOTIDE SEQUENCE [LARGE SCALE GENOMIC DNA]</scope>
    <source>
        <strain evidence="2 3">10-D-4</strain>
    </source>
</reference>
<dbReference type="PANTHER" id="PTHR33164">
    <property type="entry name" value="TRANSCRIPTIONAL REGULATOR, MARR FAMILY"/>
    <property type="match status" value="1"/>
</dbReference>
<dbReference type="OrthoDB" id="7502947at2"/>
<dbReference type="STRING" id="740709.A10D4_08939"/>
<dbReference type="PANTHER" id="PTHR33164:SF89">
    <property type="entry name" value="MARR FAMILY REGULATORY PROTEIN"/>
    <property type="match status" value="1"/>
</dbReference>
<dbReference type="GO" id="GO:0003700">
    <property type="term" value="F:DNA-binding transcription factor activity"/>
    <property type="evidence" value="ECO:0007669"/>
    <property type="project" value="InterPro"/>
</dbReference>
<evidence type="ECO:0000313" key="3">
    <source>
        <dbReference type="Proteomes" id="UP000014115"/>
    </source>
</evidence>
<sequence>MQKYEELLLALRKVIRAIDLYSKQLNKHSGLTGPQLMIMREIDAHDGITASHIAHTINLSPATVSNIIDRLEHRQLLQRQRSNQDKRRVSLHLTEAGQALLNNAPQPLQEHFIEKFCALEEWEQSQLLSSMQRVAAMMDAERLEAAPVLEVGSYQQASTHKPQ</sequence>
<feature type="domain" description="HTH marR-type" evidence="1">
    <location>
        <begin position="4"/>
        <end position="136"/>
    </location>
</feature>
<gene>
    <name evidence="2" type="ORF">A10D4_08939</name>
</gene>
<keyword evidence="3" id="KW-1185">Reference proteome</keyword>
<dbReference type="GO" id="GO:0006950">
    <property type="term" value="P:response to stress"/>
    <property type="evidence" value="ECO:0007669"/>
    <property type="project" value="TreeGrafter"/>
</dbReference>
<name>K2K5R3_9GAMM</name>
<accession>K2K5R3</accession>
<dbReference type="AlphaFoldDB" id="K2K5R3"/>
<protein>
    <submittedName>
        <fullName evidence="2">MarR family transcriptional regulator</fullName>
    </submittedName>
</protein>
<dbReference type="PROSITE" id="PS50995">
    <property type="entry name" value="HTH_MARR_2"/>
    <property type="match status" value="1"/>
</dbReference>
<dbReference type="InterPro" id="IPR039422">
    <property type="entry name" value="MarR/SlyA-like"/>
</dbReference>
<dbReference type="eggNOG" id="COG1846">
    <property type="taxonomic scope" value="Bacteria"/>
</dbReference>
<comment type="caution">
    <text evidence="2">The sequence shown here is derived from an EMBL/GenBank/DDBJ whole genome shotgun (WGS) entry which is preliminary data.</text>
</comment>
<evidence type="ECO:0000313" key="2">
    <source>
        <dbReference type="EMBL" id="EKE82953.1"/>
    </source>
</evidence>
<dbReference type="RefSeq" id="WP_008489049.1">
    <property type="nucleotide sequence ID" value="NZ_AMRG01000010.1"/>
</dbReference>
<dbReference type="InterPro" id="IPR036390">
    <property type="entry name" value="WH_DNA-bd_sf"/>
</dbReference>
<dbReference type="InterPro" id="IPR000835">
    <property type="entry name" value="HTH_MarR-typ"/>
</dbReference>
<dbReference type="Proteomes" id="UP000014115">
    <property type="component" value="Unassembled WGS sequence"/>
</dbReference>